<reference evidence="6 7" key="1">
    <citation type="submission" date="2014-08" db="EMBL/GenBank/DDBJ databases">
        <title>Porphyromonas cangingivalis strain:COT-109_OH1386 Genome sequencing.</title>
        <authorList>
            <person name="Wallis C."/>
            <person name="Deusch O."/>
            <person name="O'Flynn C."/>
            <person name="Davis I."/>
            <person name="Jospin G."/>
            <person name="Darling A.E."/>
            <person name="Coil D.A."/>
            <person name="Alexiev A."/>
            <person name="Horsfall A."/>
            <person name="Kirkwood N."/>
            <person name="Harris S."/>
            <person name="Eisen J.A."/>
        </authorList>
    </citation>
    <scope>NUCLEOTIDE SEQUENCE [LARGE SCALE GENOMIC DNA]</scope>
    <source>
        <strain evidence="7">COT-109 OH1386</strain>
    </source>
</reference>
<dbReference type="InterPro" id="IPR003451">
    <property type="entry name" value="LytB/IspH"/>
</dbReference>
<keyword evidence="3 5" id="KW-0408">Iron</keyword>
<dbReference type="eggNOG" id="COG0761">
    <property type="taxonomic scope" value="Bacteria"/>
</dbReference>
<keyword evidence="5" id="KW-0414">Isoprene biosynthesis</keyword>
<feature type="binding site" evidence="5">
    <location>
        <position position="13"/>
    </location>
    <ligand>
        <name>[4Fe-4S] cluster</name>
        <dbReference type="ChEBI" id="CHEBI:49883"/>
    </ligand>
</feature>
<feature type="binding site" evidence="5">
    <location>
        <position position="270"/>
    </location>
    <ligand>
        <name>(2E)-4-hydroxy-3-methylbut-2-enyl diphosphate</name>
        <dbReference type="ChEBI" id="CHEBI:128753"/>
    </ligand>
</feature>
<comment type="cofactor">
    <cofactor evidence="5">
        <name>[4Fe-4S] cluster</name>
        <dbReference type="ChEBI" id="CHEBI:49883"/>
    </cofactor>
    <text evidence="5">Binds 1 [4Fe-4S] cluster per subunit.</text>
</comment>
<sequence length="288" mass="32431">MIDIEINKSSGFCFGVINAIKHAEEELKTEDSLNCLGEIVHNSQEVERLANKGLKTINYKDLEGLRNTKVLFRAHGEPPEVYAFAHANNIKIVDATCPVVLRLQKRIRTKYEETRDVQAQIVIYGKIGHAEVNGLVGQTNGEAIVVQKLDEITKIDFSKPVILFSQTTMSKEGFAELIENISERMADGVDFEYFDTICRQVSNRIPDLDEFAREKDWIYFIAGKNSSNGKVLYQICKDANPNTTFISTADEIIEPLPDWVHHVGICGATSTPKWLMEEVAKKLKAINL</sequence>
<feature type="binding site" evidence="5">
    <location>
        <position position="75"/>
    </location>
    <ligand>
        <name>isopentenyl diphosphate</name>
        <dbReference type="ChEBI" id="CHEBI:128769"/>
    </ligand>
</feature>
<dbReference type="GO" id="GO:0051745">
    <property type="term" value="F:4-hydroxy-3-methylbut-2-enyl diphosphate reductase activity"/>
    <property type="evidence" value="ECO:0007669"/>
    <property type="project" value="UniProtKB-UniRule"/>
</dbReference>
<evidence type="ECO:0000256" key="2">
    <source>
        <dbReference type="ARBA" id="ARBA00022723"/>
    </source>
</evidence>
<dbReference type="EMBL" id="JQJD01000010">
    <property type="protein sequence ID" value="KGN82441.1"/>
    <property type="molecule type" value="Genomic_DNA"/>
</dbReference>
<dbReference type="GO" id="GO:0016114">
    <property type="term" value="P:terpenoid biosynthetic process"/>
    <property type="evidence" value="ECO:0007669"/>
    <property type="project" value="UniProtKB-UniRule"/>
</dbReference>
<accession>A0A0A2EU80</accession>
<feature type="binding site" evidence="5">
    <location>
        <position position="226"/>
    </location>
    <ligand>
        <name>dimethylallyl diphosphate</name>
        <dbReference type="ChEBI" id="CHEBI:57623"/>
    </ligand>
</feature>
<feature type="binding site" evidence="5">
    <location>
        <position position="41"/>
    </location>
    <ligand>
        <name>dimethylallyl diphosphate</name>
        <dbReference type="ChEBI" id="CHEBI:57623"/>
    </ligand>
</feature>
<keyword evidence="5" id="KW-0560">Oxidoreductase</keyword>
<dbReference type="GO" id="GO:0051539">
    <property type="term" value="F:4 iron, 4 sulfur cluster binding"/>
    <property type="evidence" value="ECO:0007669"/>
    <property type="project" value="UniProtKB-UniRule"/>
</dbReference>
<dbReference type="Gene3D" id="3.40.50.11270">
    <property type="match status" value="1"/>
</dbReference>
<dbReference type="PANTHER" id="PTHR30426:SF0">
    <property type="entry name" value="4-HYDROXY-3-METHYLBUT-2-ENYL DIPHOSPHATE REDUCTASE"/>
    <property type="match status" value="1"/>
</dbReference>
<feature type="binding site" evidence="5">
    <location>
        <position position="75"/>
    </location>
    <ligand>
        <name>dimethylallyl diphosphate</name>
        <dbReference type="ChEBI" id="CHEBI:57623"/>
    </ligand>
</feature>
<feature type="binding site" evidence="5">
    <location>
        <position position="270"/>
    </location>
    <ligand>
        <name>dimethylallyl diphosphate</name>
        <dbReference type="ChEBI" id="CHEBI:57623"/>
    </ligand>
</feature>
<dbReference type="NCBIfam" id="NF002187">
    <property type="entry name" value="PRK01045.1-1"/>
    <property type="match status" value="1"/>
</dbReference>
<keyword evidence="7" id="KW-1185">Reference proteome</keyword>
<comment type="pathway">
    <text evidence="5">Isoprenoid biosynthesis; isopentenyl diphosphate biosynthesis via DXP pathway; isopentenyl diphosphate from 1-deoxy-D-xylulose 5-phosphate: step 6/6.</text>
</comment>
<feature type="binding site" evidence="5">
    <location>
        <position position="129"/>
    </location>
    <ligand>
        <name>isopentenyl diphosphate</name>
        <dbReference type="ChEBI" id="CHEBI:128769"/>
    </ligand>
</feature>
<dbReference type="Pfam" id="PF02401">
    <property type="entry name" value="LYTB"/>
    <property type="match status" value="1"/>
</dbReference>
<keyword evidence="1 5" id="KW-0004">4Fe-4S</keyword>
<evidence type="ECO:0000256" key="1">
    <source>
        <dbReference type="ARBA" id="ARBA00022485"/>
    </source>
</evidence>
<feature type="active site" description="Proton donor" evidence="5">
    <location>
        <position position="131"/>
    </location>
</feature>
<dbReference type="OrthoDB" id="9777362at2"/>
<evidence type="ECO:0000256" key="3">
    <source>
        <dbReference type="ARBA" id="ARBA00023004"/>
    </source>
</evidence>
<feature type="binding site" evidence="5">
    <location>
        <position position="167"/>
    </location>
    <ligand>
        <name>(2E)-4-hydroxy-3-methylbut-2-enyl diphosphate</name>
        <dbReference type="ChEBI" id="CHEBI:128753"/>
    </ligand>
</feature>
<dbReference type="PANTHER" id="PTHR30426">
    <property type="entry name" value="4-HYDROXY-3-METHYLBUT-2-ENYL DIPHOSPHATE REDUCTASE"/>
    <property type="match status" value="1"/>
</dbReference>
<feature type="binding site" evidence="5">
    <location>
        <position position="227"/>
    </location>
    <ligand>
        <name>isopentenyl diphosphate</name>
        <dbReference type="ChEBI" id="CHEBI:128769"/>
    </ligand>
</feature>
<evidence type="ECO:0000256" key="4">
    <source>
        <dbReference type="ARBA" id="ARBA00023014"/>
    </source>
</evidence>
<feature type="binding site" evidence="5">
    <location>
        <position position="227"/>
    </location>
    <ligand>
        <name>dimethylallyl diphosphate</name>
        <dbReference type="ChEBI" id="CHEBI:57623"/>
    </ligand>
</feature>
<feature type="binding site" evidence="5">
    <location>
        <position position="129"/>
    </location>
    <ligand>
        <name>dimethylallyl diphosphate</name>
        <dbReference type="ChEBI" id="CHEBI:57623"/>
    </ligand>
</feature>
<feature type="binding site" evidence="5">
    <location>
        <position position="228"/>
    </location>
    <ligand>
        <name>(2E)-4-hydroxy-3-methylbut-2-enyl diphosphate</name>
        <dbReference type="ChEBI" id="CHEBI:128753"/>
    </ligand>
</feature>
<dbReference type="HAMAP" id="MF_00191">
    <property type="entry name" value="IspH"/>
    <property type="match status" value="1"/>
</dbReference>
<proteinExistence type="inferred from homology"/>
<evidence type="ECO:0000256" key="5">
    <source>
        <dbReference type="HAMAP-Rule" id="MF_00191"/>
    </source>
</evidence>
<dbReference type="Proteomes" id="UP000030125">
    <property type="component" value="Unassembled WGS sequence"/>
</dbReference>
<keyword evidence="4 5" id="KW-0411">Iron-sulfur</keyword>
<dbReference type="CDD" id="cd13944">
    <property type="entry name" value="lytB_ispH"/>
    <property type="match status" value="1"/>
</dbReference>
<feature type="binding site" evidence="5">
    <location>
        <position position="226"/>
    </location>
    <ligand>
        <name>isopentenyl diphosphate</name>
        <dbReference type="ChEBI" id="CHEBI:128769"/>
    </ligand>
</feature>
<feature type="binding site" evidence="5">
    <location>
        <position position="228"/>
    </location>
    <ligand>
        <name>dimethylallyl diphosphate</name>
        <dbReference type="ChEBI" id="CHEBI:57623"/>
    </ligand>
</feature>
<dbReference type="Gene3D" id="3.40.1010.20">
    <property type="entry name" value="4-hydroxy-3-methylbut-2-enyl diphosphate reductase, catalytic domain"/>
    <property type="match status" value="2"/>
</dbReference>
<feature type="binding site" evidence="5">
    <location>
        <position position="41"/>
    </location>
    <ligand>
        <name>(2E)-4-hydroxy-3-methylbut-2-enyl diphosphate</name>
        <dbReference type="ChEBI" id="CHEBI:128753"/>
    </ligand>
</feature>
<feature type="binding site" evidence="5">
    <location>
        <position position="129"/>
    </location>
    <ligand>
        <name>(2E)-4-hydroxy-3-methylbut-2-enyl diphosphate</name>
        <dbReference type="ChEBI" id="CHEBI:128753"/>
    </ligand>
</feature>
<evidence type="ECO:0000313" key="7">
    <source>
        <dbReference type="Proteomes" id="UP000030125"/>
    </source>
</evidence>
<gene>
    <name evidence="5" type="primary">ispH</name>
    <name evidence="6" type="ORF">HQ35_02480</name>
</gene>
<comment type="catalytic activity">
    <reaction evidence="5">
        <text>dimethylallyl diphosphate + 2 oxidized [2Fe-2S]-[ferredoxin] + H2O = (2E)-4-hydroxy-3-methylbut-2-enyl diphosphate + 2 reduced [2Fe-2S]-[ferredoxin] + 2 H(+)</text>
        <dbReference type="Rhea" id="RHEA:24825"/>
        <dbReference type="Rhea" id="RHEA-COMP:10000"/>
        <dbReference type="Rhea" id="RHEA-COMP:10001"/>
        <dbReference type="ChEBI" id="CHEBI:15377"/>
        <dbReference type="ChEBI" id="CHEBI:15378"/>
        <dbReference type="ChEBI" id="CHEBI:33737"/>
        <dbReference type="ChEBI" id="CHEBI:33738"/>
        <dbReference type="ChEBI" id="CHEBI:57623"/>
        <dbReference type="ChEBI" id="CHEBI:128753"/>
        <dbReference type="EC" id="1.17.7.4"/>
    </reaction>
</comment>
<comment type="catalytic activity">
    <reaction evidence="5">
        <text>isopentenyl diphosphate + 2 oxidized [2Fe-2S]-[ferredoxin] + H2O = (2E)-4-hydroxy-3-methylbut-2-enyl diphosphate + 2 reduced [2Fe-2S]-[ferredoxin] + 2 H(+)</text>
        <dbReference type="Rhea" id="RHEA:24488"/>
        <dbReference type="Rhea" id="RHEA-COMP:10000"/>
        <dbReference type="Rhea" id="RHEA-COMP:10001"/>
        <dbReference type="ChEBI" id="CHEBI:15377"/>
        <dbReference type="ChEBI" id="CHEBI:15378"/>
        <dbReference type="ChEBI" id="CHEBI:33737"/>
        <dbReference type="ChEBI" id="CHEBI:33738"/>
        <dbReference type="ChEBI" id="CHEBI:128753"/>
        <dbReference type="ChEBI" id="CHEBI:128769"/>
        <dbReference type="EC" id="1.17.7.4"/>
    </reaction>
</comment>
<comment type="similarity">
    <text evidence="5">Belongs to the IspH family.</text>
</comment>
<protein>
    <recommendedName>
        <fullName evidence="5">4-hydroxy-3-methylbut-2-enyl diphosphate reductase</fullName>
        <shortName evidence="5">HMBPP reductase</shortName>
        <ecNumber evidence="5">1.17.7.4</ecNumber>
    </recommendedName>
</protein>
<dbReference type="NCBIfam" id="TIGR00216">
    <property type="entry name" value="ispH_lytB"/>
    <property type="match status" value="1"/>
</dbReference>
<comment type="caution">
    <text evidence="6">The sequence shown here is derived from an EMBL/GenBank/DDBJ whole genome shotgun (WGS) entry which is preliminary data.</text>
</comment>
<dbReference type="UniPathway" id="UPA00056">
    <property type="reaction ID" value="UER00097"/>
</dbReference>
<feature type="binding site" evidence="5">
    <location>
        <position position="198"/>
    </location>
    <ligand>
        <name>[4Fe-4S] cluster</name>
        <dbReference type="ChEBI" id="CHEBI:49883"/>
    </ligand>
</feature>
<feature type="binding site" evidence="5">
    <location>
        <position position="228"/>
    </location>
    <ligand>
        <name>isopentenyl diphosphate</name>
        <dbReference type="ChEBI" id="CHEBI:128769"/>
    </ligand>
</feature>
<dbReference type="UniPathway" id="UPA00059">
    <property type="reaction ID" value="UER00105"/>
</dbReference>
<keyword evidence="2 5" id="KW-0479">Metal-binding</keyword>
<dbReference type="GO" id="GO:0046872">
    <property type="term" value="F:metal ion binding"/>
    <property type="evidence" value="ECO:0007669"/>
    <property type="project" value="UniProtKB-KW"/>
</dbReference>
<dbReference type="RefSeq" id="WP_036850925.1">
    <property type="nucleotide sequence ID" value="NZ_JQJD01000010.1"/>
</dbReference>
<dbReference type="GO" id="GO:0019288">
    <property type="term" value="P:isopentenyl diphosphate biosynthetic process, methylerythritol 4-phosphate pathway"/>
    <property type="evidence" value="ECO:0007669"/>
    <property type="project" value="UniProtKB-UniRule"/>
</dbReference>
<dbReference type="EC" id="1.17.7.4" evidence="5"/>
<organism evidence="6 7">
    <name type="scientific">Porphyromonas cangingivalis</name>
    <dbReference type="NCBI Taxonomy" id="36874"/>
    <lineage>
        <taxon>Bacteria</taxon>
        <taxon>Pseudomonadati</taxon>
        <taxon>Bacteroidota</taxon>
        <taxon>Bacteroidia</taxon>
        <taxon>Bacteroidales</taxon>
        <taxon>Porphyromonadaceae</taxon>
        <taxon>Porphyromonas</taxon>
    </lineage>
</organism>
<feature type="binding site" evidence="5">
    <location>
        <position position="270"/>
    </location>
    <ligand>
        <name>isopentenyl diphosphate</name>
        <dbReference type="ChEBI" id="CHEBI:128769"/>
    </ligand>
</feature>
<comment type="function">
    <text evidence="5">Catalyzes the conversion of 1-hydroxy-2-methyl-2-(E)-butenyl 4-diphosphate (HMBPP) into a mixture of isopentenyl diphosphate (IPP) and dimethylallyl diphosphate (DMAPP). Acts in the terminal step of the DOXP/MEP pathway for isoprenoid precursor biosynthesis.</text>
</comment>
<feature type="binding site" evidence="5">
    <location>
        <position position="75"/>
    </location>
    <ligand>
        <name>(2E)-4-hydroxy-3-methylbut-2-enyl diphosphate</name>
        <dbReference type="ChEBI" id="CHEBI:128753"/>
    </ligand>
</feature>
<feature type="binding site" evidence="5">
    <location>
        <position position="97"/>
    </location>
    <ligand>
        <name>[4Fe-4S] cluster</name>
        <dbReference type="ChEBI" id="CHEBI:49883"/>
    </ligand>
</feature>
<dbReference type="STRING" id="36874.HQ34_04855"/>
<feature type="binding site" evidence="5">
    <location>
        <position position="226"/>
    </location>
    <ligand>
        <name>(2E)-4-hydroxy-3-methylbut-2-enyl diphosphate</name>
        <dbReference type="ChEBI" id="CHEBI:128753"/>
    </ligand>
</feature>
<dbReference type="GO" id="GO:0050992">
    <property type="term" value="P:dimethylallyl diphosphate biosynthetic process"/>
    <property type="evidence" value="ECO:0007669"/>
    <property type="project" value="UniProtKB-UniRule"/>
</dbReference>
<feature type="binding site" evidence="5">
    <location>
        <position position="41"/>
    </location>
    <ligand>
        <name>isopentenyl diphosphate</name>
        <dbReference type="ChEBI" id="CHEBI:128769"/>
    </ligand>
</feature>
<name>A0A0A2EU80_PORCN</name>
<evidence type="ECO:0000313" key="6">
    <source>
        <dbReference type="EMBL" id="KGN82441.1"/>
    </source>
</evidence>
<comment type="pathway">
    <text evidence="5">Isoprenoid biosynthesis; dimethylallyl diphosphate biosynthesis; dimethylallyl diphosphate from (2E)-4-hydroxy-3-methylbutenyl diphosphate: step 1/1.</text>
</comment>
<dbReference type="AlphaFoldDB" id="A0A0A2EU80"/>
<feature type="binding site" evidence="5">
    <location>
        <position position="227"/>
    </location>
    <ligand>
        <name>(2E)-4-hydroxy-3-methylbut-2-enyl diphosphate</name>
        <dbReference type="ChEBI" id="CHEBI:128753"/>
    </ligand>
</feature>